<dbReference type="Gene3D" id="1.10.3210.10">
    <property type="entry name" value="Hypothetical protein af1432"/>
    <property type="match status" value="2"/>
</dbReference>
<dbReference type="InterPro" id="IPR020779">
    <property type="entry name" value="dNTPase_1"/>
</dbReference>
<dbReference type="PANTHER" id="PTHR11373:SF32">
    <property type="entry name" value="DEOXYGUANOSINETRIPHOSPHATE TRIPHOSPHOHYDROLASE"/>
    <property type="match status" value="1"/>
</dbReference>
<sequence length="482" mass="54832">MDFRNKISSSRYYQRNVKPLELSVFESDRGRIINSAAVRRLQQKTQVFPLERNSAVRSRLTHSMEVQQVGRFIVQTIFARLEKQELLAKTGLAGLERHVESLVEMACLMHDIGNPPFGHFGEQAINDWFGRNLADCYPVVAGETLQLPDDLVRDICGFEGNAQAIRLVHSLLNLNLTFTQVAGILKYTRCGTEPKPTEGAPGHYLKKKVGFYFSEQAYVNRLCDQLHMEPGCRHPISYIMEAADDISYCIADLEDAVEKDILDLDKLSGALKSEFTDIVKGFSHLATQPPESFDLPAMLDKAKTKATLFDATAVSQFFIEFRLKILHPLVKYAAERFIGNLDAIYHGHFNEALLEDESYAHAITKALKNVAFKYAFCDKEVEARELQGYKVITGLLDIYRPLLQCPRAQFNQVMAQEPKAPLLEKRLFKKLSGKHVHAYSQAVKGQDDAIEFYYRCRLLQDYVSGMTDQFAYDEYRALMVID</sequence>
<gene>
    <name evidence="3" type="primary">dgt</name>
    <name evidence="5" type="ORF">EDC28_110100</name>
</gene>
<keyword evidence="6" id="KW-1185">Reference proteome</keyword>
<evidence type="ECO:0000313" key="6">
    <source>
        <dbReference type="Proteomes" id="UP000268033"/>
    </source>
</evidence>
<dbReference type="RefSeq" id="WP_123422417.1">
    <property type="nucleotide sequence ID" value="NZ_RJUL01000010.1"/>
</dbReference>
<evidence type="ECO:0000313" key="5">
    <source>
        <dbReference type="EMBL" id="ROQ22457.1"/>
    </source>
</evidence>
<proteinExistence type="inferred from homology"/>
<keyword evidence="2 3" id="KW-0460">Magnesium</keyword>
<dbReference type="Proteomes" id="UP000268033">
    <property type="component" value="Unassembled WGS sequence"/>
</dbReference>
<dbReference type="GO" id="GO:0000287">
    <property type="term" value="F:magnesium ion binding"/>
    <property type="evidence" value="ECO:0007669"/>
    <property type="project" value="UniProtKB-UniRule"/>
</dbReference>
<dbReference type="NCBIfam" id="NF003429">
    <property type="entry name" value="PRK04926.1"/>
    <property type="match status" value="1"/>
</dbReference>
<dbReference type="InterPro" id="IPR006261">
    <property type="entry name" value="dGTPase"/>
</dbReference>
<comment type="caution">
    <text evidence="5">The sequence shown here is derived from an EMBL/GenBank/DDBJ whole genome shotgun (WGS) entry which is preliminary data.</text>
</comment>
<evidence type="ECO:0000256" key="2">
    <source>
        <dbReference type="ARBA" id="ARBA00022842"/>
    </source>
</evidence>
<dbReference type="NCBIfam" id="TIGR01353">
    <property type="entry name" value="dGTP_triPase"/>
    <property type="match status" value="1"/>
</dbReference>
<evidence type="ECO:0000259" key="4">
    <source>
        <dbReference type="PROSITE" id="PS51831"/>
    </source>
</evidence>
<dbReference type="GO" id="GO:0008832">
    <property type="term" value="F:dGTPase activity"/>
    <property type="evidence" value="ECO:0007669"/>
    <property type="project" value="UniProtKB-UniRule"/>
</dbReference>
<keyword evidence="1 3" id="KW-0378">Hydrolase</keyword>
<comment type="similarity">
    <text evidence="3">Belongs to the dGTPase family. Type 1 subfamily.</text>
</comment>
<organism evidence="5 6">
    <name type="scientific">Gallaecimonas pentaromativorans</name>
    <dbReference type="NCBI Taxonomy" id="584787"/>
    <lineage>
        <taxon>Bacteria</taxon>
        <taxon>Pseudomonadati</taxon>
        <taxon>Pseudomonadota</taxon>
        <taxon>Gammaproteobacteria</taxon>
        <taxon>Enterobacterales</taxon>
        <taxon>Gallaecimonadaceae</taxon>
        <taxon>Gallaecimonas</taxon>
    </lineage>
</organism>
<feature type="domain" description="HD" evidence="4">
    <location>
        <begin position="59"/>
        <end position="249"/>
    </location>
</feature>
<protein>
    <recommendedName>
        <fullName evidence="3">Deoxyguanosinetriphosphate triphosphohydrolase</fullName>
        <shortName evidence="3">dGTP triphosphohydrolase</shortName>
        <shortName evidence="3">dGTPase</shortName>
        <ecNumber evidence="3">3.1.5.1</ecNumber>
    </recommendedName>
</protein>
<comment type="function">
    <text evidence="3">dGTPase preferentially hydrolyzes dGTP over the other canonical NTPs.</text>
</comment>
<comment type="cofactor">
    <cofactor evidence="3">
        <name>Mg(2+)</name>
        <dbReference type="ChEBI" id="CHEBI:18420"/>
    </cofactor>
</comment>
<name>A0A3N1P5P4_9GAMM</name>
<dbReference type="AlphaFoldDB" id="A0A3N1P5P4"/>
<dbReference type="PROSITE" id="PS51831">
    <property type="entry name" value="HD"/>
    <property type="match status" value="1"/>
</dbReference>
<dbReference type="GO" id="GO:0006203">
    <property type="term" value="P:dGTP catabolic process"/>
    <property type="evidence" value="ECO:0007669"/>
    <property type="project" value="InterPro"/>
</dbReference>
<evidence type="ECO:0000256" key="3">
    <source>
        <dbReference type="HAMAP-Rule" id="MF_00030"/>
    </source>
</evidence>
<evidence type="ECO:0000256" key="1">
    <source>
        <dbReference type="ARBA" id="ARBA00022801"/>
    </source>
</evidence>
<dbReference type="Pfam" id="PF01966">
    <property type="entry name" value="HD"/>
    <property type="match status" value="1"/>
</dbReference>
<dbReference type="InterPro" id="IPR006674">
    <property type="entry name" value="HD_domain"/>
</dbReference>
<dbReference type="STRING" id="584787.GCA_001247655_01007"/>
<comment type="subunit">
    <text evidence="3">Homotetramer.</text>
</comment>
<dbReference type="InterPro" id="IPR050135">
    <property type="entry name" value="dGTPase-like"/>
</dbReference>
<dbReference type="EC" id="3.1.5.1" evidence="3"/>
<dbReference type="EMBL" id="RJUL01000010">
    <property type="protein sequence ID" value="ROQ22457.1"/>
    <property type="molecule type" value="Genomic_DNA"/>
</dbReference>
<dbReference type="SUPFAM" id="SSF109604">
    <property type="entry name" value="HD-domain/PDEase-like"/>
    <property type="match status" value="1"/>
</dbReference>
<dbReference type="HAMAP" id="MF_00030">
    <property type="entry name" value="dGTPase_type1"/>
    <property type="match status" value="1"/>
</dbReference>
<dbReference type="PANTHER" id="PTHR11373">
    <property type="entry name" value="DEOXYNUCLEOSIDE TRIPHOSPHATE TRIPHOSPHOHYDROLASE"/>
    <property type="match status" value="1"/>
</dbReference>
<dbReference type="CDD" id="cd00077">
    <property type="entry name" value="HDc"/>
    <property type="match status" value="1"/>
</dbReference>
<reference evidence="5 6" key="1">
    <citation type="submission" date="2018-11" db="EMBL/GenBank/DDBJ databases">
        <title>Genomic Encyclopedia of Type Strains, Phase IV (KMG-IV): sequencing the most valuable type-strain genomes for metagenomic binning, comparative biology and taxonomic classification.</title>
        <authorList>
            <person name="Goeker M."/>
        </authorList>
    </citation>
    <scope>NUCLEOTIDE SEQUENCE [LARGE SCALE GENOMIC DNA]</scope>
    <source>
        <strain evidence="5 6">DSM 21945</strain>
    </source>
</reference>
<dbReference type="InterPro" id="IPR023293">
    <property type="entry name" value="dGTP_triP_hydro_central_sf"/>
</dbReference>
<dbReference type="SMART" id="SM00471">
    <property type="entry name" value="HDc"/>
    <property type="match status" value="1"/>
</dbReference>
<dbReference type="InterPro" id="IPR003607">
    <property type="entry name" value="HD/PDEase_dom"/>
</dbReference>
<accession>A0A3N1P5P4</accession>
<dbReference type="Gene3D" id="1.10.3410.10">
    <property type="entry name" value="putative deoxyguanosinetriphosphate triphosphohydrolase like domain"/>
    <property type="match status" value="1"/>
</dbReference>
<comment type="catalytic activity">
    <reaction evidence="3">
        <text>dGTP + H2O = 2'-deoxyguanosine + triphosphate + H(+)</text>
        <dbReference type="Rhea" id="RHEA:15193"/>
        <dbReference type="ChEBI" id="CHEBI:15377"/>
        <dbReference type="ChEBI" id="CHEBI:15378"/>
        <dbReference type="ChEBI" id="CHEBI:17172"/>
        <dbReference type="ChEBI" id="CHEBI:18036"/>
        <dbReference type="ChEBI" id="CHEBI:61429"/>
        <dbReference type="EC" id="3.1.5.1"/>
    </reaction>
</comment>